<feature type="region of interest" description="Disordered" evidence="1">
    <location>
        <begin position="114"/>
        <end position="146"/>
    </location>
</feature>
<dbReference type="EMBL" id="SRXU01000001">
    <property type="protein sequence ID" value="TGX46207.1"/>
    <property type="molecule type" value="Genomic_DNA"/>
</dbReference>
<keyword evidence="2" id="KW-1133">Transmembrane helix</keyword>
<organism evidence="4 5">
    <name type="scientific">Sphingomonas naasensis</name>
    <dbReference type="NCBI Taxonomy" id="1344951"/>
    <lineage>
        <taxon>Bacteria</taxon>
        <taxon>Pseudomonadati</taxon>
        <taxon>Pseudomonadota</taxon>
        <taxon>Alphaproteobacteria</taxon>
        <taxon>Sphingomonadales</taxon>
        <taxon>Sphingomonadaceae</taxon>
        <taxon>Sphingomonas</taxon>
    </lineage>
</organism>
<dbReference type="AlphaFoldDB" id="A0A4S1WV00"/>
<protein>
    <submittedName>
        <fullName evidence="4">DUF4349 domain-containing protein</fullName>
    </submittedName>
</protein>
<evidence type="ECO:0000256" key="1">
    <source>
        <dbReference type="SAM" id="MobiDB-lite"/>
    </source>
</evidence>
<feature type="transmembrane region" description="Helical" evidence="2">
    <location>
        <begin position="381"/>
        <end position="402"/>
    </location>
</feature>
<dbReference type="Pfam" id="PF14257">
    <property type="entry name" value="DUF4349"/>
    <property type="match status" value="1"/>
</dbReference>
<keyword evidence="2" id="KW-0812">Transmembrane</keyword>
<evidence type="ECO:0000256" key="2">
    <source>
        <dbReference type="SAM" id="Phobius"/>
    </source>
</evidence>
<evidence type="ECO:0000259" key="3">
    <source>
        <dbReference type="Pfam" id="PF14257"/>
    </source>
</evidence>
<keyword evidence="2" id="KW-0472">Membrane</keyword>
<gene>
    <name evidence="4" type="ORF">E5A74_03350</name>
</gene>
<dbReference type="Proteomes" id="UP000309848">
    <property type="component" value="Unassembled WGS sequence"/>
</dbReference>
<evidence type="ECO:0000313" key="5">
    <source>
        <dbReference type="Proteomes" id="UP000309848"/>
    </source>
</evidence>
<dbReference type="OrthoDB" id="7448632at2"/>
<comment type="caution">
    <text evidence="4">The sequence shown here is derived from an EMBL/GenBank/DDBJ whole genome shotgun (WGS) entry which is preliminary data.</text>
</comment>
<sequence>MCCPGWPCSRCRCSCCAACASDAFPPKPADQCAPLRSHDAERGLTPENCPVSAPIRPPNPRLHRLWKCDVVSSQQQEDGMPKRLIMIASGGCAALVVLATCLLLIQSAHTGSQPAQQSPAALREMEAASPPPPPSEMVSPPTSVAAPPEAMAVSAPAGSEAPQLREPADGAAATDPIAVSVPQLAYAYQLAYRLPGPRIAEAQQAHLTLCQKLGPTRCQLVSMRNGSSDEGYKDAALQLRVASGIAQRFRGDLTQAIADAGGRPVDTSITAEDVSKDMVDTEARIRQREILVARLTEMLRSRQGRVSELVEAERSVAAAQEELDQAKGWLGQLRTRVALSQFRINYVPAVAVEPSPRPQSNRLADAFVTSLGAVFALGRTLLILLILLAPWAAIGLAIALPLRRWYKRRYYPAAEA</sequence>
<feature type="transmembrane region" description="Helical" evidence="2">
    <location>
        <begin position="84"/>
        <end position="105"/>
    </location>
</feature>
<feature type="region of interest" description="Disordered" evidence="1">
    <location>
        <begin position="152"/>
        <end position="171"/>
    </location>
</feature>
<reference evidence="4 5" key="1">
    <citation type="submission" date="2019-04" db="EMBL/GenBank/DDBJ databases">
        <title>Sphingomonas psychrotolerans sp. nov., isolated from soil in the Tianshan Mountains, Xinjiang, China.</title>
        <authorList>
            <person name="Luo Y."/>
            <person name="Sheng H."/>
        </authorList>
    </citation>
    <scope>NUCLEOTIDE SEQUENCE [LARGE SCALE GENOMIC DNA]</scope>
    <source>
        <strain evidence="4 5">KIS18-15</strain>
    </source>
</reference>
<evidence type="ECO:0000313" key="4">
    <source>
        <dbReference type="EMBL" id="TGX46207.1"/>
    </source>
</evidence>
<accession>A0A4S1WV00</accession>
<name>A0A4S1WV00_9SPHN</name>
<keyword evidence="5" id="KW-1185">Reference proteome</keyword>
<proteinExistence type="predicted"/>
<feature type="domain" description="DUF4349" evidence="3">
    <location>
        <begin position="187"/>
        <end position="401"/>
    </location>
</feature>
<dbReference type="InterPro" id="IPR025645">
    <property type="entry name" value="DUF4349"/>
</dbReference>